<dbReference type="EMBL" id="JBHOMY010000041">
    <property type="protein sequence ID" value="MFC1458069.1"/>
    <property type="molecule type" value="Genomic_DNA"/>
</dbReference>
<evidence type="ECO:0000259" key="2">
    <source>
        <dbReference type="Pfam" id="PF21834"/>
    </source>
</evidence>
<dbReference type="RefSeq" id="WP_377030155.1">
    <property type="nucleotide sequence ID" value="NZ_JBHOMY010000041.1"/>
</dbReference>
<sequence>MSHFFFDALEDGEDTPDNGGLEFGSLDTAEYEAARCAAESERDQLPKGQI</sequence>
<comment type="caution">
    <text evidence="3">The sequence shown here is derived from an EMBL/GenBank/DDBJ whole genome shotgun (WGS) entry which is preliminary data.</text>
</comment>
<dbReference type="InterPro" id="IPR054189">
    <property type="entry name" value="DUF6894"/>
</dbReference>
<dbReference type="Proteomes" id="UP001593940">
    <property type="component" value="Unassembled WGS sequence"/>
</dbReference>
<gene>
    <name evidence="3" type="ORF">ACETIH_15395</name>
</gene>
<evidence type="ECO:0000313" key="3">
    <source>
        <dbReference type="EMBL" id="MFC1458069.1"/>
    </source>
</evidence>
<proteinExistence type="predicted"/>
<dbReference type="Pfam" id="PF21834">
    <property type="entry name" value="DUF6894"/>
    <property type="match status" value="1"/>
</dbReference>
<keyword evidence="4" id="KW-1185">Reference proteome</keyword>
<protein>
    <submittedName>
        <fullName evidence="3">DUF6894 family protein</fullName>
    </submittedName>
</protein>
<evidence type="ECO:0000256" key="1">
    <source>
        <dbReference type="SAM" id="MobiDB-lite"/>
    </source>
</evidence>
<reference evidence="3 4" key="1">
    <citation type="submission" date="2024-09" db="EMBL/GenBank/DDBJ databases">
        <title>Nodulacao em especies de Leguminosae Basais da Amazonia e Caracterizacao dos Rizobios e Bacterias Associadas aos Nodulos.</title>
        <authorList>
            <person name="Jambeiro I.C.A."/>
            <person name="Lopes I.S."/>
            <person name="Aguiar E.R.G.R."/>
            <person name="Santos A.F.J."/>
            <person name="Dos Santos J.M.F."/>
            <person name="Gross E."/>
        </authorList>
    </citation>
    <scope>NUCLEOTIDE SEQUENCE [LARGE SCALE GENOMIC DNA]</scope>
    <source>
        <strain evidence="3 4">BRUESC1165</strain>
    </source>
</reference>
<name>A0ABV6Y9W9_9HYPH</name>
<evidence type="ECO:0000313" key="4">
    <source>
        <dbReference type="Proteomes" id="UP001593940"/>
    </source>
</evidence>
<accession>A0ABV6Y9W9</accession>
<feature type="domain" description="DUF6894" evidence="2">
    <location>
        <begin position="3"/>
        <end position="49"/>
    </location>
</feature>
<organism evidence="3 4">
    <name type="scientific">Microvirga arabica</name>
    <dbReference type="NCBI Taxonomy" id="1128671"/>
    <lineage>
        <taxon>Bacteria</taxon>
        <taxon>Pseudomonadati</taxon>
        <taxon>Pseudomonadota</taxon>
        <taxon>Alphaproteobacteria</taxon>
        <taxon>Hyphomicrobiales</taxon>
        <taxon>Methylobacteriaceae</taxon>
        <taxon>Microvirga</taxon>
    </lineage>
</organism>
<feature type="region of interest" description="Disordered" evidence="1">
    <location>
        <begin position="1"/>
        <end position="24"/>
    </location>
</feature>